<keyword evidence="2" id="KW-1185">Reference proteome</keyword>
<accession>R0KY00</accession>
<protein>
    <submittedName>
        <fullName evidence="1">Uncharacterized protein</fullName>
    </submittedName>
</protein>
<dbReference type="VEuPathDB" id="MicrosporidiaDB:NBO_10g0082"/>
<dbReference type="Proteomes" id="UP000016927">
    <property type="component" value="Unassembled WGS sequence"/>
</dbReference>
<organism evidence="1 2">
    <name type="scientific">Nosema bombycis (strain CQ1 / CVCC 102059)</name>
    <name type="common">Microsporidian parasite</name>
    <name type="synonym">Pebrine of silkworm</name>
    <dbReference type="NCBI Taxonomy" id="578461"/>
    <lineage>
        <taxon>Eukaryota</taxon>
        <taxon>Fungi</taxon>
        <taxon>Fungi incertae sedis</taxon>
        <taxon>Microsporidia</taxon>
        <taxon>Nosematidae</taxon>
        <taxon>Nosema</taxon>
    </lineage>
</organism>
<sequence>MNIEKEREKRGFLIQNYSRLSKDLNSLIKTNLNIISSTLRSNSINKIKDWPRKVVSLRVCDWLNQIKQQIDEQVSSKLFKDFNFVDNYKESTVINLPFVLSLLPFSDCFHKSKRLNLKEIDNESLTNLLKTEFIYFKIIEKCFDNGDSFIDKNLLKTIKSVNTPDYFFTTNLDLKTGIIEFYGKEDKMQIIEPNLKLDTFTNINSHFKEPLSLKIGITSLKLFLFKSKIEIGLLFFKKISEMRLCDLEKKMYSQEIEQNFVKFIRKEEILNEKFKEILYKEIENFLNYLFELNCEDFKKFLIMNLIFNCFPLCLCEFDTKKIEKSKYFYLVKWMVL</sequence>
<gene>
    <name evidence="1" type="ORF">NBO_10g0082</name>
</gene>
<evidence type="ECO:0000313" key="2">
    <source>
        <dbReference type="Proteomes" id="UP000016927"/>
    </source>
</evidence>
<evidence type="ECO:0000313" key="1">
    <source>
        <dbReference type="EMBL" id="EOB15092.1"/>
    </source>
</evidence>
<dbReference type="AlphaFoldDB" id="R0KY00"/>
<dbReference type="EMBL" id="KB908918">
    <property type="protein sequence ID" value="EOB15092.1"/>
    <property type="molecule type" value="Genomic_DNA"/>
</dbReference>
<dbReference type="OrthoDB" id="8964776at2759"/>
<reference evidence="1 2" key="1">
    <citation type="journal article" date="2013" name="BMC Genomics">
        <title>Comparative genomics of parasitic silkworm microsporidia reveal an association between genome expansion and host adaptation.</title>
        <authorList>
            <person name="Pan G."/>
            <person name="Xu J."/>
            <person name="Li T."/>
            <person name="Xia Q."/>
            <person name="Liu S.L."/>
            <person name="Zhang G."/>
            <person name="Li S."/>
            <person name="Li C."/>
            <person name="Liu H."/>
            <person name="Yang L."/>
            <person name="Liu T."/>
            <person name="Zhang X."/>
            <person name="Wu Z."/>
            <person name="Fan W."/>
            <person name="Dang X."/>
            <person name="Xiang H."/>
            <person name="Tao M."/>
            <person name="Li Y."/>
            <person name="Hu J."/>
            <person name="Li Z."/>
            <person name="Lin L."/>
            <person name="Luo J."/>
            <person name="Geng L."/>
            <person name="Wang L."/>
            <person name="Long M."/>
            <person name="Wan Y."/>
            <person name="He N."/>
            <person name="Zhang Z."/>
            <person name="Lu C."/>
            <person name="Keeling P.J."/>
            <person name="Wang J."/>
            <person name="Xiang Z."/>
            <person name="Zhou Z."/>
        </authorList>
    </citation>
    <scope>NUCLEOTIDE SEQUENCE [LARGE SCALE GENOMIC DNA]</scope>
    <source>
        <strain evidence="2">CQ1 / CVCC 102059</strain>
    </source>
</reference>
<dbReference type="HOGENOM" id="CLU_826657_0_0_1"/>
<name>R0KY00_NOSB1</name>
<proteinExistence type="predicted"/>